<dbReference type="OrthoDB" id="9809412at2"/>
<proteinExistence type="inferred from homology"/>
<evidence type="ECO:0000256" key="1">
    <source>
        <dbReference type="ARBA" id="ARBA00004915"/>
    </source>
</evidence>
<comment type="pathway">
    <text evidence="1 12">Cofactor biosynthesis; pyridoxine 5'-phosphate biosynthesis; pyridoxine 5'-phosphate from D-erythrose 4-phosphate: step 3/5.</text>
</comment>
<protein>
    <recommendedName>
        <fullName evidence="12">Phosphoserine aminotransferase</fullName>
        <ecNumber evidence="12">2.6.1.52</ecNumber>
    </recommendedName>
    <alternativeName>
        <fullName evidence="12">Phosphohydroxythreonine aminotransferase</fullName>
        <shortName evidence="12">PSAT</shortName>
    </alternativeName>
</protein>
<dbReference type="GO" id="GO:0030170">
    <property type="term" value="F:pyridoxal phosphate binding"/>
    <property type="evidence" value="ECO:0007669"/>
    <property type="project" value="UniProtKB-UniRule"/>
</dbReference>
<dbReference type="GO" id="GO:0005737">
    <property type="term" value="C:cytoplasm"/>
    <property type="evidence" value="ECO:0007669"/>
    <property type="project" value="UniProtKB-SubCell"/>
</dbReference>
<dbReference type="InterPro" id="IPR015421">
    <property type="entry name" value="PyrdxlP-dep_Trfase_major"/>
</dbReference>
<comment type="pathway">
    <text evidence="2 12 13">Amino-acid biosynthesis; L-serine biosynthesis; L-serine from 3-phospho-D-glycerate: step 2/3.</text>
</comment>
<feature type="domain" description="Aminotransferase class V" evidence="14">
    <location>
        <begin position="4"/>
        <end position="347"/>
    </location>
</feature>
<evidence type="ECO:0000313" key="16">
    <source>
        <dbReference type="Proteomes" id="UP000006811"/>
    </source>
</evidence>
<dbReference type="NCBIfam" id="NF003764">
    <property type="entry name" value="PRK05355.1"/>
    <property type="match status" value="1"/>
</dbReference>
<feature type="binding site" evidence="12">
    <location>
        <position position="154"/>
    </location>
    <ligand>
        <name>pyridoxal 5'-phosphate</name>
        <dbReference type="ChEBI" id="CHEBI:597326"/>
    </ligand>
</feature>
<feature type="binding site" evidence="12">
    <location>
        <position position="197"/>
    </location>
    <ligand>
        <name>pyridoxal 5'-phosphate</name>
        <dbReference type="ChEBI" id="CHEBI:597326"/>
    </ligand>
</feature>
<dbReference type="GO" id="GO:0006564">
    <property type="term" value="P:L-serine biosynthetic process"/>
    <property type="evidence" value="ECO:0007669"/>
    <property type="project" value="UniProtKB-UniRule"/>
</dbReference>
<dbReference type="InterPro" id="IPR022278">
    <property type="entry name" value="Pser_aminoTfrase"/>
</dbReference>
<accession>F7WZC5</accession>
<comment type="subunit">
    <text evidence="12">Homodimer.</text>
</comment>
<keyword evidence="16" id="KW-1185">Reference proteome</keyword>
<dbReference type="HOGENOM" id="CLU_034866_0_2_6"/>
<dbReference type="Gene3D" id="3.40.640.10">
    <property type="entry name" value="Type I PLP-dependent aspartate aminotransferase-like (Major domain)"/>
    <property type="match status" value="1"/>
</dbReference>
<feature type="binding site" evidence="12">
    <location>
        <position position="42"/>
    </location>
    <ligand>
        <name>L-glutamate</name>
        <dbReference type="ChEBI" id="CHEBI:29985"/>
    </ligand>
</feature>
<evidence type="ECO:0000256" key="8">
    <source>
        <dbReference type="ARBA" id="ARBA00023096"/>
    </source>
</evidence>
<dbReference type="HAMAP" id="MF_00160">
    <property type="entry name" value="SerC_aminotrans_5"/>
    <property type="match status" value="1"/>
</dbReference>
<dbReference type="AlphaFoldDB" id="F7WZC5"/>
<dbReference type="InterPro" id="IPR015424">
    <property type="entry name" value="PyrdxlP-dep_Trfase"/>
</dbReference>
<dbReference type="UniPathway" id="UPA00244">
    <property type="reaction ID" value="UER00311"/>
</dbReference>
<gene>
    <name evidence="12 15" type="primary">serC</name>
    <name evidence="15" type="ORF">BCTU_202</name>
</gene>
<evidence type="ECO:0000256" key="11">
    <source>
        <dbReference type="ARBA" id="ARBA00049007"/>
    </source>
</evidence>
<keyword evidence="7 12" id="KW-0663">Pyridoxal phosphate</keyword>
<dbReference type="NCBIfam" id="TIGR01364">
    <property type="entry name" value="serC_1"/>
    <property type="match status" value="1"/>
</dbReference>
<keyword evidence="12" id="KW-0963">Cytoplasm</keyword>
<dbReference type="UniPathway" id="UPA00135">
    <property type="reaction ID" value="UER00197"/>
</dbReference>
<dbReference type="InterPro" id="IPR015422">
    <property type="entry name" value="PyrdxlP-dep_Trfase_small"/>
</dbReference>
<dbReference type="Gene3D" id="3.90.1150.10">
    <property type="entry name" value="Aspartate Aminotransferase, domain 1"/>
    <property type="match status" value="1"/>
</dbReference>
<comment type="similarity">
    <text evidence="3 12">Belongs to the class-V pyridoxal-phosphate-dependent aminotransferase family. SerC subfamily.</text>
</comment>
<keyword evidence="8 12" id="KW-0664">Pyridoxine biosynthesis</keyword>
<evidence type="ECO:0000256" key="13">
    <source>
        <dbReference type="RuleBase" id="RU004505"/>
    </source>
</evidence>
<keyword evidence="6 12" id="KW-0808">Transferase</keyword>
<feature type="binding site" evidence="12">
    <location>
        <position position="102"/>
    </location>
    <ligand>
        <name>pyridoxal 5'-phosphate</name>
        <dbReference type="ChEBI" id="CHEBI:597326"/>
    </ligand>
</feature>
<sequence length="361" mass="41973">MRKIYNFSAGPAILPSDVLLKIQKDFLNWKKIGLSITEISHRHRKFIKNTEIIEQDLRDILNIPIDYQILFCHGGARGQFSAVPMNLLADFPKPDYINSGFWSNNAILEAQKYCHPNVINVKKISIFNEKYIESMKDWNLSKFSTYVHYCPNETIEGIEIFEEPKFKNKVFVGDFSSTLLSRNIDIKKYGIIYACAQKNIGPAGITIVIIKKNLLNEKKNLYHRFLIILFSKKTNSMFNTPTTFSWYVAGLVFQWIKKIGGISVLEDLNKKKSKILYEYIDSTNFYENFIKKSHRSRMNIIFYLKQKLTNIFIKEAQSFGLWGLQGHSFIGGLRASIYNAMPLKGVQFLIKFMKKFEKKFG</sequence>
<dbReference type="FunFam" id="3.90.1150.10:FF:000006">
    <property type="entry name" value="Phosphoserine aminotransferase"/>
    <property type="match status" value="1"/>
</dbReference>
<dbReference type="PIRSF" id="PIRSF000525">
    <property type="entry name" value="SerC"/>
    <property type="match status" value="1"/>
</dbReference>
<evidence type="ECO:0000256" key="4">
    <source>
        <dbReference type="ARBA" id="ARBA00022576"/>
    </source>
</evidence>
<dbReference type="SUPFAM" id="SSF53383">
    <property type="entry name" value="PLP-dependent transferases"/>
    <property type="match status" value="1"/>
</dbReference>
<evidence type="ECO:0000256" key="9">
    <source>
        <dbReference type="ARBA" id="ARBA00023299"/>
    </source>
</evidence>
<dbReference type="EMBL" id="CP001817">
    <property type="protein sequence ID" value="AEH39787.1"/>
    <property type="molecule type" value="Genomic_DNA"/>
</dbReference>
<evidence type="ECO:0000256" key="10">
    <source>
        <dbReference type="ARBA" id="ARBA00047630"/>
    </source>
</evidence>
<dbReference type="Pfam" id="PF00266">
    <property type="entry name" value="Aminotran_5"/>
    <property type="match status" value="1"/>
</dbReference>
<evidence type="ECO:0000256" key="5">
    <source>
        <dbReference type="ARBA" id="ARBA00022605"/>
    </source>
</evidence>
<dbReference type="PROSITE" id="PS00595">
    <property type="entry name" value="AA_TRANSFER_CLASS_5"/>
    <property type="match status" value="1"/>
</dbReference>
<evidence type="ECO:0000313" key="15">
    <source>
        <dbReference type="EMBL" id="AEH39787.1"/>
    </source>
</evidence>
<dbReference type="InterPro" id="IPR020578">
    <property type="entry name" value="Aminotrans_V_PyrdxlP_BS"/>
</dbReference>
<keyword evidence="5 12" id="KW-0028">Amino-acid biosynthesis</keyword>
<feature type="binding site" evidence="12">
    <location>
        <position position="174"/>
    </location>
    <ligand>
        <name>pyridoxal 5'-phosphate</name>
        <dbReference type="ChEBI" id="CHEBI:597326"/>
    </ligand>
</feature>
<feature type="binding site" evidence="12">
    <location>
        <begin position="76"/>
        <end position="77"/>
    </location>
    <ligand>
        <name>pyridoxal 5'-phosphate</name>
        <dbReference type="ChEBI" id="CHEBI:597326"/>
    </ligand>
</feature>
<dbReference type="PANTHER" id="PTHR43247">
    <property type="entry name" value="PHOSPHOSERINE AMINOTRANSFERASE"/>
    <property type="match status" value="1"/>
</dbReference>
<organism evidence="15 16">
    <name type="scientific">Buchnera aphidicola</name>
    <name type="common">Cinara tujafilina</name>
    <dbReference type="NCBI Taxonomy" id="261317"/>
    <lineage>
        <taxon>Bacteria</taxon>
        <taxon>Pseudomonadati</taxon>
        <taxon>Pseudomonadota</taxon>
        <taxon>Gammaproteobacteria</taxon>
        <taxon>Enterobacterales</taxon>
        <taxon>Erwiniaceae</taxon>
        <taxon>Buchnera</taxon>
    </lineage>
</organism>
<comment type="cofactor">
    <cofactor evidence="12">
        <name>pyridoxal 5'-phosphate</name>
        <dbReference type="ChEBI" id="CHEBI:597326"/>
    </cofactor>
    <text evidence="12">Binds 1 pyridoxal phosphate per subunit.</text>
</comment>
<evidence type="ECO:0000256" key="12">
    <source>
        <dbReference type="HAMAP-Rule" id="MF_00160"/>
    </source>
</evidence>
<dbReference type="FunFam" id="3.40.640.10:FF:000010">
    <property type="entry name" value="Phosphoserine aminotransferase"/>
    <property type="match status" value="1"/>
</dbReference>
<evidence type="ECO:0000256" key="6">
    <source>
        <dbReference type="ARBA" id="ARBA00022679"/>
    </source>
</evidence>
<evidence type="ECO:0000256" key="2">
    <source>
        <dbReference type="ARBA" id="ARBA00005099"/>
    </source>
</evidence>
<dbReference type="InterPro" id="IPR000192">
    <property type="entry name" value="Aminotrans_V_dom"/>
</dbReference>
<comment type="catalytic activity">
    <reaction evidence="10 12">
        <text>4-(phosphooxy)-L-threonine + 2-oxoglutarate = (R)-3-hydroxy-2-oxo-4-phosphooxybutanoate + L-glutamate</text>
        <dbReference type="Rhea" id="RHEA:16573"/>
        <dbReference type="ChEBI" id="CHEBI:16810"/>
        <dbReference type="ChEBI" id="CHEBI:29985"/>
        <dbReference type="ChEBI" id="CHEBI:58452"/>
        <dbReference type="ChEBI" id="CHEBI:58538"/>
        <dbReference type="EC" id="2.6.1.52"/>
    </reaction>
</comment>
<comment type="function">
    <text evidence="12">Catalyzes the reversible conversion of 3-phosphohydroxypyruvate to phosphoserine and of 3-hydroxy-2-oxo-4-phosphonooxybutanoate to phosphohydroxythreonine.</text>
</comment>
<comment type="caution">
    <text evidence="12">Lacks conserved residue(s) required for the propagation of feature annotation.</text>
</comment>
<dbReference type="GO" id="GO:0004648">
    <property type="term" value="F:O-phospho-L-serine:2-oxoglutarate aminotransferase activity"/>
    <property type="evidence" value="ECO:0007669"/>
    <property type="project" value="UniProtKB-UniRule"/>
</dbReference>
<dbReference type="PANTHER" id="PTHR43247:SF1">
    <property type="entry name" value="PHOSPHOSERINE AMINOTRANSFERASE"/>
    <property type="match status" value="1"/>
</dbReference>
<dbReference type="KEGG" id="baj:BCTU_202"/>
<evidence type="ECO:0000259" key="14">
    <source>
        <dbReference type="Pfam" id="PF00266"/>
    </source>
</evidence>
<keyword evidence="4 12" id="KW-0032">Aminotransferase</keyword>
<feature type="binding site" evidence="12">
    <location>
        <begin position="239"/>
        <end position="240"/>
    </location>
    <ligand>
        <name>pyridoxal 5'-phosphate</name>
        <dbReference type="ChEBI" id="CHEBI:597326"/>
    </ligand>
</feature>
<keyword evidence="9 12" id="KW-0718">Serine biosynthesis</keyword>
<dbReference type="Proteomes" id="UP000006811">
    <property type="component" value="Chromosome"/>
</dbReference>
<reference evidence="15 16" key="1">
    <citation type="journal article" date="2011" name="Appl. Environ. Microbiol.">
        <title>The genome of Buchnera aphidicola from the aphid Cinara tujafilina provides new clues about the evolutionary history of metabolic losses in bacterial endosymbionts.</title>
        <authorList>
            <person name="Lamelas A."/>
            <person name="Gosalbes M.J."/>
            <person name="Moya A."/>
            <person name="Latorre A."/>
        </authorList>
    </citation>
    <scope>NUCLEOTIDE SEQUENCE [LARGE SCALE GENOMIC DNA]</scope>
    <source>
        <strain evidence="16">Cinara tujafilina</strain>
    </source>
</reference>
<dbReference type="eggNOG" id="COG1932">
    <property type="taxonomic scope" value="Bacteria"/>
</dbReference>
<comment type="catalytic activity">
    <reaction evidence="11 12 13">
        <text>O-phospho-L-serine + 2-oxoglutarate = 3-phosphooxypyruvate + L-glutamate</text>
        <dbReference type="Rhea" id="RHEA:14329"/>
        <dbReference type="ChEBI" id="CHEBI:16810"/>
        <dbReference type="ChEBI" id="CHEBI:18110"/>
        <dbReference type="ChEBI" id="CHEBI:29985"/>
        <dbReference type="ChEBI" id="CHEBI:57524"/>
        <dbReference type="EC" id="2.6.1.52"/>
    </reaction>
</comment>
<name>F7WZC5_9GAMM</name>
<evidence type="ECO:0000256" key="7">
    <source>
        <dbReference type="ARBA" id="ARBA00022898"/>
    </source>
</evidence>
<comment type="subcellular location">
    <subcellularLocation>
        <location evidence="12">Cytoplasm</location>
    </subcellularLocation>
</comment>
<dbReference type="GO" id="GO:0008615">
    <property type="term" value="P:pyridoxine biosynthetic process"/>
    <property type="evidence" value="ECO:0007669"/>
    <property type="project" value="UniProtKB-UniRule"/>
</dbReference>
<feature type="modified residue" description="N6-(pyridoxal phosphate)lysine" evidence="12">
    <location>
        <position position="198"/>
    </location>
</feature>
<dbReference type="STRING" id="261317.BCTU_202"/>
<dbReference type="EC" id="2.6.1.52" evidence="12"/>
<evidence type="ECO:0000256" key="3">
    <source>
        <dbReference type="ARBA" id="ARBA00006904"/>
    </source>
</evidence>